<dbReference type="PRINTS" id="PR02085">
    <property type="entry name" value="POLR2GRINL1"/>
</dbReference>
<name>A0A6J0B668_NEOLC</name>
<dbReference type="AlphaFoldDB" id="A0A6J0B668"/>
<protein>
    <submittedName>
        <fullName evidence="3">Uncharacterized protein LOC107216864</fullName>
    </submittedName>
</protein>
<keyword evidence="2" id="KW-1185">Reference proteome</keyword>
<reference evidence="3" key="1">
    <citation type="submission" date="2025-08" db="UniProtKB">
        <authorList>
            <consortium name="RefSeq"/>
        </authorList>
    </citation>
    <scope>IDENTIFICATION</scope>
    <source>
        <tissue evidence="3">Thorax and Abdomen</tissue>
    </source>
</reference>
<dbReference type="RefSeq" id="XP_015509667.2">
    <property type="nucleotide sequence ID" value="XM_015654181.2"/>
</dbReference>
<dbReference type="InterPro" id="IPR051375">
    <property type="entry name" value="Tuftelin_GRINL1A/MYZAP/CCD68"/>
</dbReference>
<dbReference type="GO" id="GO:0003711">
    <property type="term" value="F:transcription elongation factor activity"/>
    <property type="evidence" value="ECO:0007669"/>
    <property type="project" value="InterPro"/>
</dbReference>
<evidence type="ECO:0000313" key="3">
    <source>
        <dbReference type="RefSeq" id="XP_015509667.2"/>
    </source>
</evidence>
<dbReference type="FunCoup" id="A0A6J0B668">
    <property type="interactions" value="878"/>
</dbReference>
<dbReference type="KEGG" id="nlo:107216864"/>
<dbReference type="GO" id="GO:0005634">
    <property type="term" value="C:nucleus"/>
    <property type="evidence" value="ECO:0007669"/>
    <property type="project" value="InterPro"/>
</dbReference>
<evidence type="ECO:0000313" key="2">
    <source>
        <dbReference type="Proteomes" id="UP000829291"/>
    </source>
</evidence>
<proteinExistence type="predicted"/>
<feature type="region of interest" description="Disordered" evidence="1">
    <location>
        <begin position="279"/>
        <end position="329"/>
    </location>
</feature>
<dbReference type="Pfam" id="PF15328">
    <property type="entry name" value="GCOM2"/>
    <property type="match status" value="1"/>
</dbReference>
<gene>
    <name evidence="3" type="primary">LOC107216864</name>
</gene>
<organism evidence="3">
    <name type="scientific">Neodiprion lecontei</name>
    <name type="common">Redheaded pine sawfly</name>
    <dbReference type="NCBI Taxonomy" id="441921"/>
    <lineage>
        <taxon>Eukaryota</taxon>
        <taxon>Metazoa</taxon>
        <taxon>Ecdysozoa</taxon>
        <taxon>Arthropoda</taxon>
        <taxon>Hexapoda</taxon>
        <taxon>Insecta</taxon>
        <taxon>Pterygota</taxon>
        <taxon>Neoptera</taxon>
        <taxon>Endopterygota</taxon>
        <taxon>Hymenoptera</taxon>
        <taxon>Tenthredinoidea</taxon>
        <taxon>Diprionidae</taxon>
        <taxon>Diprioninae</taxon>
        <taxon>Neodiprion</taxon>
    </lineage>
</organism>
<sequence>MYHEKVVAKVPGAILPPSMREKQGYIDDLSSKQIFELEELLERQNKLLRNEKFVAKLPDKGARIINFRDKIQRELKSKNDIERAGDLFSRLNIASEGKAKMNELEWTGKYTEDRGTVKVVQLDSDDEDDPLKILAQPTGSGTHKKKVVHLPPEESLITPEDFKEIETFDDSVSLEHVKYILGVVERPRVKGEKEKHESFKPYKTTRSNVHDPSNELKRRKHPHWEVTAATPPPSIHGTVKEVNITESLNLQKKQAEKFQEIQTQNAIMKLAEQFTSQIGNSAPRMVGNHRSTISNGSSSDSEGNDEENEARDDDDDDDKAGTVTFMIEN</sequence>
<evidence type="ECO:0000256" key="1">
    <source>
        <dbReference type="SAM" id="MobiDB-lite"/>
    </source>
</evidence>
<feature type="compositionally biased region" description="Acidic residues" evidence="1">
    <location>
        <begin position="302"/>
        <end position="318"/>
    </location>
</feature>
<dbReference type="InterPro" id="IPR026213">
    <property type="entry name" value="GRINL1"/>
</dbReference>
<dbReference type="GO" id="GO:0035556">
    <property type="term" value="P:intracellular signal transduction"/>
    <property type="evidence" value="ECO:0007669"/>
    <property type="project" value="TreeGrafter"/>
</dbReference>
<dbReference type="GO" id="GO:0006368">
    <property type="term" value="P:transcription elongation by RNA polymerase II"/>
    <property type="evidence" value="ECO:0007669"/>
    <property type="project" value="InterPro"/>
</dbReference>
<accession>A0A6J0B668</accession>
<dbReference type="Proteomes" id="UP000829291">
    <property type="component" value="Chromosome 7"/>
</dbReference>
<dbReference type="OrthoDB" id="2408655at2759"/>
<dbReference type="GeneID" id="107216864"/>
<dbReference type="InParanoid" id="A0A6J0B668"/>
<dbReference type="PANTHER" id="PTHR23171:SF13">
    <property type="entry name" value="DNA-DIRECTED RNA POLYMERASE II SUBUNIT GRINL1A"/>
    <property type="match status" value="1"/>
</dbReference>
<dbReference type="PANTHER" id="PTHR23171">
    <property type="entry name" value="GDOWN1"/>
    <property type="match status" value="1"/>
</dbReference>